<sequence>MLVDLCSQDLVNLVSNCNKQLDDMIIEIVNWLFAQGLVLDEFFLACKPLLLSEVYLAKRLLPWIFAVLFTSLKLSGSTRGGGKGVERALSCLLASLNSLLEHHPQLSGFLQSVLIALHAYSQWLIRSGIARSLEWEFNWLLASKRALESGSSEAACLLFELEWMKRPEKLLHDAAYQNLWIDICESRGDLVGLKAAQTAMAESFDRSTAGASLEDRFRCAINKTNGHWGLLQADRKLNAGENNDGIVEVLLQLHRLGADNAFFEFASGHLIAHNLELQPALLEARYQVSWRTGVWRLHTSPTVPRDSRLLDIDFKCLKGPRVLPSPSPLALQLLTARKTLHESPGLGEVRRERLSRLGQWADVEPRSSHQVEDDKLLHLLRCAVYREDWKLVSDMIDDRRAASIRLLSKDPSYLQSFISETHALRVWSQVSRLLSTQPNSSESRVASSLLLLQASIEEFATLDATTSSPFLEASLCLSEALSDSHQDLTPWLPLLNVHTQLQLADLHVEFGDALFGERLLKSIQPVDVPCPELHLRRHLCLALTRSKLQRLGGEISLSSARLMSVLKETTTALSELKLQRDLPARLLLESYLSCTVVLCKWLSESGTMSWADLIVQLLKPAIDLADRCWPSSTKQSLVTPPPPLYSSADALAALAEFADAQYQIFDGYIRSPEFAARSRLLVDAEADAACLTEVDKKSRFLRILQRQSTLESVELSNLISGLQSFFSTAILSYCRCLAQSDKFNLKVYRLVSLWLSASAKMGQNGGLTSCVGSTEETLFTPDWLASLDAHLGGIRVDKFLPLFPQLLGRLTTPSEQSPGRPQLAFHSMLAKLVKSLLNKHPYHTGFPLLSLVHADLDDPTAPSSGATPRAKRQRIDANDSGSGRVLLARQLFSEVCCANQESASVFSQMQALAKAYIEWANVDVESKRTTKGDIPLPSTCSLSRLSGEADDQLHLIPVVTCPPRVDPSGAYRDLVRLVGFAKTYRLAGGLNLPKIITCVCSDGKKRKQLVKGRDDPRQDAIMQQVFSAANHLLATSTGVSKEGRPGSCSTDMRIRTYMVIPLARRSGLIEWCEGTVPLGEWLASDTSGAHQRYRPNDLVPSQAKLKLADARSKGLERRQAVFAEICSKIQPVLGYFFLENFPDPRDWYMAKRRYTKSLAASSILGYLVGLGDRHPHNLLLHPVTGDLVHIDLGIAFDQGRLLPTPEAVPFRLTRDLVHALGPLGLEAGFTSAAESALHAFSSGSEVIVTLLEVCSSLSLYQTREGKFATYILFSAAGGPFVGAQALRWNLIFRTRMLVMIMESSS</sequence>
<dbReference type="Gene3D" id="3.30.1010.10">
    <property type="entry name" value="Phosphatidylinositol 3-kinase Catalytic Subunit, Chain A, domain 4"/>
    <property type="match status" value="1"/>
</dbReference>
<dbReference type="PROSITE" id="PS00915">
    <property type="entry name" value="PI3_4_KINASE_1"/>
    <property type="match status" value="1"/>
</dbReference>
<dbReference type="Gene3D" id="1.10.1070.11">
    <property type="entry name" value="Phosphatidylinositol 3-/4-kinase, catalytic domain"/>
    <property type="match status" value="1"/>
</dbReference>
<dbReference type="InterPro" id="IPR044107">
    <property type="entry name" value="PIKKc_ATM"/>
</dbReference>
<feature type="transmembrane region" description="Helical" evidence="3">
    <location>
        <begin position="1267"/>
        <end position="1286"/>
    </location>
</feature>
<dbReference type="PANTHER" id="PTHR37079">
    <property type="entry name" value="SERINE/THREONINE-PROTEIN KINASE ATM"/>
    <property type="match status" value="1"/>
</dbReference>
<dbReference type="CDD" id="cd05171">
    <property type="entry name" value="PIKKc_ATM"/>
    <property type="match status" value="1"/>
</dbReference>
<accession>A0A5K3EG19</accession>
<dbReference type="PANTHER" id="PTHR37079:SF4">
    <property type="entry name" value="SERINE_THREONINE-PROTEIN KINASE ATM"/>
    <property type="match status" value="1"/>
</dbReference>
<dbReference type="InterPro" id="IPR038980">
    <property type="entry name" value="ATM_plant"/>
</dbReference>
<evidence type="ECO:0000256" key="1">
    <source>
        <dbReference type="ARBA" id="ARBA00022679"/>
    </source>
</evidence>
<dbReference type="PROSITE" id="PS50290">
    <property type="entry name" value="PI3_4_KINASE_3"/>
    <property type="match status" value="1"/>
</dbReference>
<evidence type="ECO:0000259" key="4">
    <source>
        <dbReference type="PROSITE" id="PS50290"/>
    </source>
</evidence>
<proteinExistence type="predicted"/>
<keyword evidence="3" id="KW-0472">Membrane</keyword>
<reference evidence="5" key="1">
    <citation type="submission" date="2019-11" db="UniProtKB">
        <authorList>
            <consortium name="WormBaseParasite"/>
        </authorList>
    </citation>
    <scope>IDENTIFICATION</scope>
</reference>
<evidence type="ECO:0000256" key="3">
    <source>
        <dbReference type="SAM" id="Phobius"/>
    </source>
</evidence>
<dbReference type="GO" id="GO:0006281">
    <property type="term" value="P:DNA repair"/>
    <property type="evidence" value="ECO:0007669"/>
    <property type="project" value="InterPro"/>
</dbReference>
<evidence type="ECO:0000313" key="5">
    <source>
        <dbReference type="WBParaSite" id="MCU_000030-RB"/>
    </source>
</evidence>
<keyword evidence="3" id="KW-1133">Transmembrane helix</keyword>
<protein>
    <submittedName>
        <fullName evidence="5">PI3K/PI4K domain-containing protein</fullName>
    </submittedName>
</protein>
<keyword evidence="1" id="KW-0808">Transferase</keyword>
<dbReference type="Pfam" id="PF00454">
    <property type="entry name" value="PI3_PI4_kinase"/>
    <property type="match status" value="1"/>
</dbReference>
<dbReference type="InterPro" id="IPR018936">
    <property type="entry name" value="PI3/4_kinase_CS"/>
</dbReference>
<dbReference type="GO" id="GO:0004674">
    <property type="term" value="F:protein serine/threonine kinase activity"/>
    <property type="evidence" value="ECO:0007669"/>
    <property type="project" value="InterPro"/>
</dbReference>
<dbReference type="SMART" id="SM00146">
    <property type="entry name" value="PI3Kc"/>
    <property type="match status" value="1"/>
</dbReference>
<organism evidence="5">
    <name type="scientific">Mesocestoides corti</name>
    <name type="common">Flatworm</name>
    <dbReference type="NCBI Taxonomy" id="53468"/>
    <lineage>
        <taxon>Eukaryota</taxon>
        <taxon>Metazoa</taxon>
        <taxon>Spiralia</taxon>
        <taxon>Lophotrochozoa</taxon>
        <taxon>Platyhelminthes</taxon>
        <taxon>Cestoda</taxon>
        <taxon>Eucestoda</taxon>
        <taxon>Cyclophyllidea</taxon>
        <taxon>Mesocestoididae</taxon>
        <taxon>Mesocestoides</taxon>
    </lineage>
</organism>
<feature type="domain" description="PI3K/PI4K catalytic" evidence="4">
    <location>
        <begin position="980"/>
        <end position="1305"/>
    </location>
</feature>
<dbReference type="InterPro" id="IPR011009">
    <property type="entry name" value="Kinase-like_dom_sf"/>
</dbReference>
<dbReference type="InterPro" id="IPR036940">
    <property type="entry name" value="PI3/4_kinase_cat_sf"/>
</dbReference>
<dbReference type="SUPFAM" id="SSF56112">
    <property type="entry name" value="Protein kinase-like (PK-like)"/>
    <property type="match status" value="1"/>
</dbReference>
<dbReference type="InterPro" id="IPR000403">
    <property type="entry name" value="PI3/4_kinase_cat_dom"/>
</dbReference>
<evidence type="ECO:0000256" key="2">
    <source>
        <dbReference type="ARBA" id="ARBA00022777"/>
    </source>
</evidence>
<name>A0A5K3EG19_MESCO</name>
<dbReference type="PROSITE" id="PS00916">
    <property type="entry name" value="PI3_4_KINASE_2"/>
    <property type="match status" value="1"/>
</dbReference>
<keyword evidence="2" id="KW-0418">Kinase</keyword>
<keyword evidence="3" id="KW-0812">Transmembrane</keyword>
<dbReference type="WBParaSite" id="MCU_000030-RB">
    <property type="protein sequence ID" value="MCU_000030-RB"/>
    <property type="gene ID" value="MCU_000030"/>
</dbReference>